<sequence>MVDRDTFNYMTQAVFRPVIKPNRIPDYVSESGSQYWYENDGVIRHSDHWGTVASCLWSCTSTTGFCKFNKFIDLNSGIYRHLTYHDTIDLRKPLPRGWCHVSKYSTERKLGHWLSKLNIRHYPALKGFDKRSPEFDGYVIPSRSKKRLIKEMV</sequence>
<dbReference type="AlphaFoldDB" id="A0A518CQU4"/>
<protein>
    <submittedName>
        <fullName evidence="1">Uncharacterized protein</fullName>
    </submittedName>
</protein>
<name>A0A518CQU4_9PLAN</name>
<evidence type="ECO:0000313" key="2">
    <source>
        <dbReference type="Proteomes" id="UP000317178"/>
    </source>
</evidence>
<accession>A0A518CQU4</accession>
<dbReference type="Proteomes" id="UP000317178">
    <property type="component" value="Chromosome"/>
</dbReference>
<reference evidence="1 2" key="1">
    <citation type="submission" date="2019-02" db="EMBL/GenBank/DDBJ databases">
        <title>Deep-cultivation of Planctomycetes and their phenomic and genomic characterization uncovers novel biology.</title>
        <authorList>
            <person name="Wiegand S."/>
            <person name="Jogler M."/>
            <person name="Boedeker C."/>
            <person name="Pinto D."/>
            <person name="Vollmers J."/>
            <person name="Rivas-Marin E."/>
            <person name="Kohn T."/>
            <person name="Peeters S.H."/>
            <person name="Heuer A."/>
            <person name="Rast P."/>
            <person name="Oberbeckmann S."/>
            <person name="Bunk B."/>
            <person name="Jeske O."/>
            <person name="Meyerdierks A."/>
            <person name="Storesund J.E."/>
            <person name="Kallscheuer N."/>
            <person name="Luecker S."/>
            <person name="Lage O.M."/>
            <person name="Pohl T."/>
            <person name="Merkel B.J."/>
            <person name="Hornburger P."/>
            <person name="Mueller R.-W."/>
            <person name="Bruemmer F."/>
            <person name="Labrenz M."/>
            <person name="Spormann A.M."/>
            <person name="Op den Camp H."/>
            <person name="Overmann J."/>
            <person name="Amann R."/>
            <person name="Jetten M.S.M."/>
            <person name="Mascher T."/>
            <person name="Medema M.H."/>
            <person name="Devos D.P."/>
            <person name="Kaster A.-K."/>
            <person name="Ovreas L."/>
            <person name="Rohde M."/>
            <person name="Galperin M.Y."/>
            <person name="Jogler C."/>
        </authorList>
    </citation>
    <scope>NUCLEOTIDE SEQUENCE [LARGE SCALE GENOMIC DNA]</scope>
    <source>
        <strain evidence="1 2">Pla110</strain>
    </source>
</reference>
<dbReference type="OrthoDB" id="1187827at2"/>
<keyword evidence="2" id="KW-1185">Reference proteome</keyword>
<evidence type="ECO:0000313" key="1">
    <source>
        <dbReference type="EMBL" id="QDU81580.1"/>
    </source>
</evidence>
<gene>
    <name evidence="1" type="ORF">Pla110_33220</name>
</gene>
<dbReference type="KEGG" id="plon:Pla110_33220"/>
<dbReference type="EMBL" id="CP036281">
    <property type="protein sequence ID" value="QDU81580.1"/>
    <property type="molecule type" value="Genomic_DNA"/>
</dbReference>
<organism evidence="1 2">
    <name type="scientific">Polystyrenella longa</name>
    <dbReference type="NCBI Taxonomy" id="2528007"/>
    <lineage>
        <taxon>Bacteria</taxon>
        <taxon>Pseudomonadati</taxon>
        <taxon>Planctomycetota</taxon>
        <taxon>Planctomycetia</taxon>
        <taxon>Planctomycetales</taxon>
        <taxon>Planctomycetaceae</taxon>
        <taxon>Polystyrenella</taxon>
    </lineage>
</organism>
<proteinExistence type="predicted"/>